<evidence type="ECO:0000313" key="4">
    <source>
        <dbReference type="Proteomes" id="UP001596500"/>
    </source>
</evidence>
<dbReference type="Pfam" id="PF11907">
    <property type="entry name" value="DUF3427"/>
    <property type="match status" value="1"/>
</dbReference>
<accession>A0ABW2RJS9</accession>
<evidence type="ECO:0000313" key="3">
    <source>
        <dbReference type="EMBL" id="MFC7441173.1"/>
    </source>
</evidence>
<reference evidence="4" key="1">
    <citation type="journal article" date="2019" name="Int. J. Syst. Evol. Microbiol.">
        <title>The Global Catalogue of Microorganisms (GCM) 10K type strain sequencing project: providing services to taxonomists for standard genome sequencing and annotation.</title>
        <authorList>
            <consortium name="The Broad Institute Genomics Platform"/>
            <consortium name="The Broad Institute Genome Sequencing Center for Infectious Disease"/>
            <person name="Wu L."/>
            <person name="Ma J."/>
        </authorList>
    </citation>
    <scope>NUCLEOTIDE SEQUENCE [LARGE SCALE GENOMIC DNA]</scope>
    <source>
        <strain evidence="4">CGMCC 1.12942</strain>
    </source>
</reference>
<comment type="caution">
    <text evidence="3">The sequence shown here is derived from an EMBL/GenBank/DDBJ whole genome shotgun (WGS) entry which is preliminary data.</text>
</comment>
<name>A0ABW2RJS9_9BACL</name>
<dbReference type="RefSeq" id="WP_379864461.1">
    <property type="nucleotide sequence ID" value="NZ_JBHTBW010000020.1"/>
</dbReference>
<sequence>MIQLQRYQQYSRKEVHDIFDPYSPFTPSTGTWGMQGIVKIPNRLKDYVFFVTFGQKQGDHTFDESITEDGILTWQSQPKQGLHDQSIRDFISHDHLNHNIHLFLRTRKMDKTTNKSMPYTYLGRLAYLSHDPEREKPVYFKWQILDWEITPELAKEMNLEITKVVMDEQDYTYRQQLVQSEPPTNQSVKEHANHFSARLVNYAEENQKKRSIGLIGEQLVLEHEKRLLRDAGRHDLADKVRHVSVIEGDGAGYDILSFTHEGQEKYIEVKTTSGGKHTPFYMTINEVNFSKAYANQYYLYRVYNLRPDIKSPEFYIIRGDISLQKQLVATQFKVF</sequence>
<proteinExistence type="predicted"/>
<dbReference type="InterPro" id="IPR024975">
    <property type="entry name" value="NOV_C"/>
</dbReference>
<feature type="domain" description="DUF3427" evidence="1">
    <location>
        <begin position="4"/>
        <end position="139"/>
    </location>
</feature>
<dbReference type="EMBL" id="JBHTBW010000020">
    <property type="protein sequence ID" value="MFC7441173.1"/>
    <property type="molecule type" value="Genomic_DNA"/>
</dbReference>
<feature type="domain" description="Protein NO VEIN C-terminal" evidence="2">
    <location>
        <begin position="216"/>
        <end position="316"/>
    </location>
</feature>
<protein>
    <submittedName>
        <fullName evidence="3">DUF3427 domain-containing protein</fullName>
    </submittedName>
</protein>
<dbReference type="InterPro" id="IPR021835">
    <property type="entry name" value="DUF3427"/>
</dbReference>
<evidence type="ECO:0000259" key="2">
    <source>
        <dbReference type="Pfam" id="PF13020"/>
    </source>
</evidence>
<keyword evidence="4" id="KW-1185">Reference proteome</keyword>
<organism evidence="3 4">
    <name type="scientific">Laceyella putida</name>
    <dbReference type="NCBI Taxonomy" id="110101"/>
    <lineage>
        <taxon>Bacteria</taxon>
        <taxon>Bacillati</taxon>
        <taxon>Bacillota</taxon>
        <taxon>Bacilli</taxon>
        <taxon>Bacillales</taxon>
        <taxon>Thermoactinomycetaceae</taxon>
        <taxon>Laceyella</taxon>
    </lineage>
</organism>
<evidence type="ECO:0000259" key="1">
    <source>
        <dbReference type="Pfam" id="PF11907"/>
    </source>
</evidence>
<dbReference type="Proteomes" id="UP001596500">
    <property type="component" value="Unassembled WGS sequence"/>
</dbReference>
<gene>
    <name evidence="3" type="ORF">ACFQNG_08390</name>
</gene>
<dbReference type="Pfam" id="PF13020">
    <property type="entry name" value="NOV_C"/>
    <property type="match status" value="1"/>
</dbReference>